<dbReference type="Proteomes" id="UP000056750">
    <property type="component" value="Chromosome"/>
</dbReference>
<feature type="compositionally biased region" description="Polar residues" evidence="1">
    <location>
        <begin position="67"/>
        <end position="79"/>
    </location>
</feature>
<protein>
    <submittedName>
        <fullName evidence="3">Uncharacterized protein</fullName>
    </submittedName>
</protein>
<name>A0ABN4LS03_9ALTE</name>
<reference evidence="3 4" key="1">
    <citation type="submission" date="2015-12" db="EMBL/GenBank/DDBJ databases">
        <title>Intraspecies pangenome expansion in the marine bacterium Alteromonas.</title>
        <authorList>
            <person name="Lopez-Perez M."/>
            <person name="Rodriguez-Valera F."/>
        </authorList>
    </citation>
    <scope>NUCLEOTIDE SEQUENCE [LARGE SCALE GENOMIC DNA]</scope>
    <source>
        <strain evidence="3 4">LMG 21861</strain>
    </source>
</reference>
<proteinExistence type="predicted"/>
<keyword evidence="2" id="KW-0812">Transmembrane</keyword>
<keyword evidence="4" id="KW-1185">Reference proteome</keyword>
<gene>
    <name evidence="3" type="ORF">AVL57_12420</name>
</gene>
<feature type="transmembrane region" description="Helical" evidence="2">
    <location>
        <begin position="38"/>
        <end position="56"/>
    </location>
</feature>
<accession>A0ABN4LS03</accession>
<keyword evidence="2" id="KW-1133">Transmembrane helix</keyword>
<evidence type="ECO:0000313" key="3">
    <source>
        <dbReference type="EMBL" id="AMJ74692.1"/>
    </source>
</evidence>
<dbReference type="EMBL" id="CP013926">
    <property type="protein sequence ID" value="AMJ74692.1"/>
    <property type="molecule type" value="Genomic_DNA"/>
</dbReference>
<evidence type="ECO:0000313" key="4">
    <source>
        <dbReference type="Proteomes" id="UP000056750"/>
    </source>
</evidence>
<sequence length="93" mass="9712">MVYLLAGIVCVHLAWAFFNTLAVNSTLFINNSSRAMTLLVNWLIPIGGPAITLVVLRSINPKVKSRNPVTDGSGSSNLYSGNEGSDSGGGCGD</sequence>
<organism evidence="3 4">
    <name type="scientific">Alteromonas stellipolaris</name>
    <dbReference type="NCBI Taxonomy" id="233316"/>
    <lineage>
        <taxon>Bacteria</taxon>
        <taxon>Pseudomonadati</taxon>
        <taxon>Pseudomonadota</taxon>
        <taxon>Gammaproteobacteria</taxon>
        <taxon>Alteromonadales</taxon>
        <taxon>Alteromonadaceae</taxon>
        <taxon>Alteromonas/Salinimonas group</taxon>
        <taxon>Alteromonas</taxon>
    </lineage>
</organism>
<keyword evidence="2" id="KW-0472">Membrane</keyword>
<evidence type="ECO:0000256" key="2">
    <source>
        <dbReference type="SAM" id="Phobius"/>
    </source>
</evidence>
<evidence type="ECO:0000256" key="1">
    <source>
        <dbReference type="SAM" id="MobiDB-lite"/>
    </source>
</evidence>
<feature type="region of interest" description="Disordered" evidence="1">
    <location>
        <begin position="63"/>
        <end position="93"/>
    </location>
</feature>
<dbReference type="RefSeq" id="WP_057791362.1">
    <property type="nucleotide sequence ID" value="NZ_CP013926.1"/>
</dbReference>